<comment type="caution">
    <text evidence="6">The sequence shown here is derived from an EMBL/GenBank/DDBJ whole genome shotgun (WGS) entry which is preliminary data.</text>
</comment>
<feature type="compositionally biased region" description="Low complexity" evidence="4">
    <location>
        <begin position="121"/>
        <end position="134"/>
    </location>
</feature>
<dbReference type="EMBL" id="PDLM01000003">
    <property type="protein sequence ID" value="RDW82410.1"/>
    <property type="molecule type" value="Genomic_DNA"/>
</dbReference>
<keyword evidence="3" id="KW-0539">Nucleus</keyword>
<reference evidence="6 7" key="1">
    <citation type="journal article" date="2018" name="IMA Fungus">
        <title>IMA Genome-F 9: Draft genome sequence of Annulohypoxylon stygium, Aspergillus mulundensis, Berkeleyomyces basicola (syn. Thielaviopsis basicola), Ceratocystis smalleyi, two Cercospora beticola strains, Coleophoma cylindrospora, Fusarium fracticaudum, Phialophora cf. hyalina, and Morchella septimelata.</title>
        <authorList>
            <person name="Wingfield B.D."/>
            <person name="Bills G.F."/>
            <person name="Dong Y."/>
            <person name="Huang W."/>
            <person name="Nel W.J."/>
            <person name="Swalarsk-Parry B.S."/>
            <person name="Vaghefi N."/>
            <person name="Wilken P.M."/>
            <person name="An Z."/>
            <person name="de Beer Z.W."/>
            <person name="De Vos L."/>
            <person name="Chen L."/>
            <person name="Duong T.A."/>
            <person name="Gao Y."/>
            <person name="Hammerbacher A."/>
            <person name="Kikkert J.R."/>
            <person name="Li Y."/>
            <person name="Li H."/>
            <person name="Li K."/>
            <person name="Li Q."/>
            <person name="Liu X."/>
            <person name="Ma X."/>
            <person name="Naidoo K."/>
            <person name="Pethybridge S.J."/>
            <person name="Sun J."/>
            <person name="Steenkamp E.T."/>
            <person name="van der Nest M.A."/>
            <person name="van Wyk S."/>
            <person name="Wingfield M.J."/>
            <person name="Xiong C."/>
            <person name="Yue Q."/>
            <person name="Zhang X."/>
        </authorList>
    </citation>
    <scope>NUCLEOTIDE SEQUENCE [LARGE SCALE GENOMIC DNA]</scope>
    <source>
        <strain evidence="6 7">BP6252</strain>
    </source>
</reference>
<dbReference type="STRING" id="1849047.A0A3D8S871"/>
<sequence>MSHLSLGSVSSPAVSRISQRRPLACRECTRRKVKCDKSVPCSRCRRAGIECTREAVRTTSSVAKHQEEIQFLRSLLSQIGKSSDESAIAGSNAIVQRIAYLELGRDVASQQTGNADFTRDTSSATTVPTPAPTSLSGESHGEEHAKESSVVVNVLENLAWGRSYGGCYPHHRCTCHAHRSFSEMISISTDPATFGGSDLQFSSVKSLEILPSNEVASKLIQFHINHLAWHHNTIHSPTFLEQCEVYFQTGKCPHPLWMALYLSVLSSTIFSVYNSTTYRSTLDLDIDDQASRRLFEAMIDVLYSEDFMKNVSLYTIQAIVLSTEVAHNLGLSGLNATLSSAAIRLAQCMGLHKIEDLPARKVSPKEDWHELLEREMGKRVWCQIMIQDHFAFFFTESYVINPKHFLTALPLNCDDHDLEARDDEIPTVSSYVRTLARLASLMPELLDGLGPLKDRKPLQEQYRHVLESDHQMRQLVGQIPSFLLRAKPDEQAWKPWLGLARQSLAITAADKIIMIHRPFLIASFQTSNYPYTRTTCVSAAVTILRRHHEITIYDDVSIWTHSAFCVTAILVLCLELLYRGSANMAAVPGDADKLHMYHDLINQARESLSKRQGDIMATRGVRLIDTMLSAEQESMWQTNGNNETTTQPSSGVDFRKLVVQFLAQDRESEINFGTDFGLPSAGLDMAEFYGPMDIDFDIWFKNVFGSGSPEGQWGG</sequence>
<dbReference type="InterPro" id="IPR007219">
    <property type="entry name" value="XnlR_reg_dom"/>
</dbReference>
<dbReference type="GO" id="GO:0005634">
    <property type="term" value="C:nucleus"/>
    <property type="evidence" value="ECO:0007669"/>
    <property type="project" value="UniProtKB-SubCell"/>
</dbReference>
<evidence type="ECO:0000256" key="3">
    <source>
        <dbReference type="ARBA" id="ARBA00023242"/>
    </source>
</evidence>
<dbReference type="GO" id="GO:0006351">
    <property type="term" value="P:DNA-templated transcription"/>
    <property type="evidence" value="ECO:0007669"/>
    <property type="project" value="InterPro"/>
</dbReference>
<dbReference type="PANTHER" id="PTHR31001:SF90">
    <property type="entry name" value="CENTROMERE DNA-BINDING PROTEIN COMPLEX CBF3 SUBUNIT B"/>
    <property type="match status" value="1"/>
</dbReference>
<feature type="region of interest" description="Disordered" evidence="4">
    <location>
        <begin position="112"/>
        <end position="146"/>
    </location>
</feature>
<dbReference type="CDD" id="cd00067">
    <property type="entry name" value="GAL4"/>
    <property type="match status" value="1"/>
</dbReference>
<protein>
    <recommendedName>
        <fullName evidence="5">Zn(2)-C6 fungal-type domain-containing protein</fullName>
    </recommendedName>
</protein>
<dbReference type="SUPFAM" id="SSF57701">
    <property type="entry name" value="Zn2/Cys6 DNA-binding domain"/>
    <property type="match status" value="1"/>
</dbReference>
<comment type="subcellular location">
    <subcellularLocation>
        <location evidence="1">Nucleus</location>
    </subcellularLocation>
</comment>
<dbReference type="OrthoDB" id="410267at2759"/>
<dbReference type="InterPro" id="IPR050613">
    <property type="entry name" value="Sec_Metabolite_Reg"/>
</dbReference>
<organism evidence="6 7">
    <name type="scientific">Coleophoma cylindrospora</name>
    <dbReference type="NCBI Taxonomy" id="1849047"/>
    <lineage>
        <taxon>Eukaryota</taxon>
        <taxon>Fungi</taxon>
        <taxon>Dikarya</taxon>
        <taxon>Ascomycota</taxon>
        <taxon>Pezizomycotina</taxon>
        <taxon>Leotiomycetes</taxon>
        <taxon>Helotiales</taxon>
        <taxon>Dermateaceae</taxon>
        <taxon>Coleophoma</taxon>
    </lineage>
</organism>
<dbReference type="SMART" id="SM00066">
    <property type="entry name" value="GAL4"/>
    <property type="match status" value="1"/>
</dbReference>
<dbReference type="GO" id="GO:0003677">
    <property type="term" value="F:DNA binding"/>
    <property type="evidence" value="ECO:0007669"/>
    <property type="project" value="InterPro"/>
</dbReference>
<evidence type="ECO:0000313" key="7">
    <source>
        <dbReference type="Proteomes" id="UP000256645"/>
    </source>
</evidence>
<name>A0A3D8S871_9HELO</name>
<accession>A0A3D8S871</accession>
<keyword evidence="7" id="KW-1185">Reference proteome</keyword>
<evidence type="ECO:0000259" key="5">
    <source>
        <dbReference type="PROSITE" id="PS50048"/>
    </source>
</evidence>
<dbReference type="PANTHER" id="PTHR31001">
    <property type="entry name" value="UNCHARACTERIZED TRANSCRIPTIONAL REGULATORY PROTEIN"/>
    <property type="match status" value="1"/>
</dbReference>
<dbReference type="PROSITE" id="PS00463">
    <property type="entry name" value="ZN2_CY6_FUNGAL_1"/>
    <property type="match status" value="1"/>
</dbReference>
<dbReference type="Proteomes" id="UP000256645">
    <property type="component" value="Unassembled WGS sequence"/>
</dbReference>
<dbReference type="Pfam" id="PF00172">
    <property type="entry name" value="Zn_clus"/>
    <property type="match status" value="1"/>
</dbReference>
<dbReference type="SMART" id="SM00906">
    <property type="entry name" value="Fungal_trans"/>
    <property type="match status" value="1"/>
</dbReference>
<gene>
    <name evidence="6" type="ORF">BP6252_03522</name>
</gene>
<evidence type="ECO:0000256" key="4">
    <source>
        <dbReference type="SAM" id="MobiDB-lite"/>
    </source>
</evidence>
<proteinExistence type="predicted"/>
<dbReference type="CDD" id="cd12148">
    <property type="entry name" value="fungal_TF_MHR"/>
    <property type="match status" value="1"/>
</dbReference>
<dbReference type="InterPro" id="IPR001138">
    <property type="entry name" value="Zn2Cys6_DnaBD"/>
</dbReference>
<dbReference type="InterPro" id="IPR036864">
    <property type="entry name" value="Zn2-C6_fun-type_DNA-bd_sf"/>
</dbReference>
<evidence type="ECO:0000256" key="1">
    <source>
        <dbReference type="ARBA" id="ARBA00004123"/>
    </source>
</evidence>
<feature type="domain" description="Zn(2)-C6 fungal-type" evidence="5">
    <location>
        <begin position="24"/>
        <end position="53"/>
    </location>
</feature>
<dbReference type="PROSITE" id="PS50048">
    <property type="entry name" value="ZN2_CY6_FUNGAL_2"/>
    <property type="match status" value="1"/>
</dbReference>
<dbReference type="GO" id="GO:0008270">
    <property type="term" value="F:zinc ion binding"/>
    <property type="evidence" value="ECO:0007669"/>
    <property type="project" value="InterPro"/>
</dbReference>
<dbReference type="Pfam" id="PF04082">
    <property type="entry name" value="Fungal_trans"/>
    <property type="match status" value="1"/>
</dbReference>
<dbReference type="Gene3D" id="4.10.240.10">
    <property type="entry name" value="Zn(2)-C6 fungal-type DNA-binding domain"/>
    <property type="match status" value="1"/>
</dbReference>
<evidence type="ECO:0000313" key="6">
    <source>
        <dbReference type="EMBL" id="RDW82410.1"/>
    </source>
</evidence>
<evidence type="ECO:0000256" key="2">
    <source>
        <dbReference type="ARBA" id="ARBA00022723"/>
    </source>
</evidence>
<dbReference type="GO" id="GO:0000981">
    <property type="term" value="F:DNA-binding transcription factor activity, RNA polymerase II-specific"/>
    <property type="evidence" value="ECO:0007669"/>
    <property type="project" value="InterPro"/>
</dbReference>
<keyword evidence="2" id="KW-0479">Metal-binding</keyword>
<dbReference type="AlphaFoldDB" id="A0A3D8S871"/>